<comment type="caution">
    <text evidence="1">The sequence shown here is derived from an EMBL/GenBank/DDBJ whole genome shotgun (WGS) entry which is preliminary data.</text>
</comment>
<organism evidence="1 2">
    <name type="scientific">Streptacidiphilus pinicola</name>
    <dbReference type="NCBI Taxonomy" id="2219663"/>
    <lineage>
        <taxon>Bacteria</taxon>
        <taxon>Bacillati</taxon>
        <taxon>Actinomycetota</taxon>
        <taxon>Actinomycetes</taxon>
        <taxon>Kitasatosporales</taxon>
        <taxon>Streptomycetaceae</taxon>
        <taxon>Streptacidiphilus</taxon>
    </lineage>
</organism>
<evidence type="ECO:0000313" key="1">
    <source>
        <dbReference type="EMBL" id="RAG85728.1"/>
    </source>
</evidence>
<protein>
    <submittedName>
        <fullName evidence="1">Uncharacterized protein</fullName>
    </submittedName>
</protein>
<sequence length="193" mass="20519">MARTAPTLERMTDSLALQLAPRVGATRAAAAGRVVPLLRASLYPASCRDSDLKDYAAGRILAEVLYRDADAGTFDGIAHLTAGVVLVLSWLVPALASQTDAGDPRELARQLAAQCGSGRNGAHVAKVLDHLLDGTFGAQVLEKLLADDQEALFEVVLRLGEVTAWQAWALAAAGDMDLEAIWVQIEQGLRDHP</sequence>
<name>A0A2X0JDL1_9ACTN</name>
<dbReference type="AlphaFoldDB" id="A0A2X0JDL1"/>
<evidence type="ECO:0000313" key="2">
    <source>
        <dbReference type="Proteomes" id="UP000248889"/>
    </source>
</evidence>
<reference evidence="1 2" key="1">
    <citation type="submission" date="2018-06" db="EMBL/GenBank/DDBJ databases">
        <title>Streptacidiphilus pinicola sp. nov., isolated from pine grove soil.</title>
        <authorList>
            <person name="Roh S.G."/>
            <person name="Park S."/>
            <person name="Kim M.-K."/>
            <person name="Yun B.-R."/>
            <person name="Park J."/>
            <person name="Kim M.J."/>
            <person name="Kim Y.S."/>
            <person name="Kim S.B."/>
        </authorList>
    </citation>
    <scope>NUCLEOTIDE SEQUENCE [LARGE SCALE GENOMIC DNA]</scope>
    <source>
        <strain evidence="1 2">MMS16-CNU450</strain>
    </source>
</reference>
<dbReference type="Proteomes" id="UP000248889">
    <property type="component" value="Unassembled WGS sequence"/>
</dbReference>
<proteinExistence type="predicted"/>
<keyword evidence="2" id="KW-1185">Reference proteome</keyword>
<dbReference type="EMBL" id="QKYN01000037">
    <property type="protein sequence ID" value="RAG85728.1"/>
    <property type="molecule type" value="Genomic_DNA"/>
</dbReference>
<accession>A0A2X0JDL1</accession>
<gene>
    <name evidence="1" type="ORF">DN069_09455</name>
</gene>